<keyword evidence="2" id="KW-0378">Hydrolase</keyword>
<dbReference type="InterPro" id="IPR015797">
    <property type="entry name" value="NUDIX_hydrolase-like_dom_sf"/>
</dbReference>
<dbReference type="GO" id="GO:0006402">
    <property type="term" value="P:mRNA catabolic process"/>
    <property type="evidence" value="ECO:0007669"/>
    <property type="project" value="TreeGrafter"/>
</dbReference>
<dbReference type="EMBL" id="KC008572">
    <property type="protein sequence ID" value="AGF85621.1"/>
    <property type="molecule type" value="Genomic_DNA"/>
</dbReference>
<dbReference type="Pfam" id="PF00293">
    <property type="entry name" value="NUDIX"/>
    <property type="match status" value="1"/>
</dbReference>
<keyword evidence="3" id="KW-1185">Reference proteome</keyword>
<dbReference type="PANTHER" id="PTHR23114">
    <property type="entry name" value="M7GPPPN-MRNA HYDROLASE"/>
    <property type="match status" value="1"/>
</dbReference>
<gene>
    <name evidence="2" type="ORF">glt_00816</name>
</gene>
<dbReference type="PROSITE" id="PS51462">
    <property type="entry name" value="NUDIX"/>
    <property type="match status" value="1"/>
</dbReference>
<proteinExistence type="predicted"/>
<dbReference type="PANTHER" id="PTHR23114:SF17">
    <property type="entry name" value="M7GPPPN-MRNA HYDROLASE"/>
    <property type="match status" value="1"/>
</dbReference>
<evidence type="ECO:0000313" key="2">
    <source>
        <dbReference type="EMBL" id="AGF85621.1"/>
    </source>
</evidence>
<dbReference type="GO" id="GO:0034353">
    <property type="term" value="F:mRNA 5'-diphosphatase activity"/>
    <property type="evidence" value="ECO:0007669"/>
    <property type="project" value="TreeGrafter"/>
</dbReference>
<reference evidence="2 3" key="1">
    <citation type="submission" date="2012-10" db="EMBL/GenBank/DDBJ databases">
        <title>Complete genome sequence of Moumouvirus goulette.</title>
        <authorList>
            <person name="Fournous G."/>
            <person name="Bougalmi M."/>
            <person name="Colson P."/>
        </authorList>
    </citation>
    <scope>NUCLEOTIDE SEQUENCE [LARGE SCALE GENOMIC DNA]</scope>
</reference>
<accession>M1PNM1</accession>
<sequence length="185" mass="21553">MSKISYKTILETTKTVEKTAQVVTIPIPVYVFPIHTRKLSNSKIIKRCGIALLDNNDNILIVKQNNYLGKWGFPKGHMEEIDEGSRSKCAVREFYEEVNLSISSLNCTILQECCYKYIYNTDTVEITIYVLKSQKSCTEIETKLGEELSHSKWIQYDELKKQYQKNKNHFNISVFTVIKEYVNYV</sequence>
<protein>
    <submittedName>
        <fullName evidence="2">Hydrolase</fullName>
    </submittedName>
</protein>
<evidence type="ECO:0000313" key="3">
    <source>
        <dbReference type="Proteomes" id="UP000241071"/>
    </source>
</evidence>
<organism evidence="2 3">
    <name type="scientific">Moumouvirus goulette</name>
    <dbReference type="NCBI Taxonomy" id="1247379"/>
    <lineage>
        <taxon>Viruses</taxon>
        <taxon>Varidnaviria</taxon>
        <taxon>Bamfordvirae</taxon>
        <taxon>Nucleocytoviricota</taxon>
        <taxon>Megaviricetes</taxon>
        <taxon>Imitervirales</taxon>
        <taxon>Mimiviridae</taxon>
        <taxon>Megamimivirinae</taxon>
        <taxon>Moumouvirus</taxon>
        <taxon>Moumouvirus goulettemassiliense</taxon>
    </lineage>
</organism>
<feature type="domain" description="Nudix hydrolase" evidence="1">
    <location>
        <begin position="43"/>
        <end position="176"/>
    </location>
</feature>
<name>M1PNM1_9VIRU</name>
<dbReference type="SUPFAM" id="SSF55811">
    <property type="entry name" value="Nudix"/>
    <property type="match status" value="1"/>
</dbReference>
<dbReference type="Gene3D" id="3.90.79.10">
    <property type="entry name" value="Nucleoside Triphosphate Pyrophosphohydrolase"/>
    <property type="match status" value="1"/>
</dbReference>
<dbReference type="InterPro" id="IPR000086">
    <property type="entry name" value="NUDIX_hydrolase_dom"/>
</dbReference>
<evidence type="ECO:0000259" key="1">
    <source>
        <dbReference type="PROSITE" id="PS51462"/>
    </source>
</evidence>
<dbReference type="Proteomes" id="UP000241071">
    <property type="component" value="Segment"/>
</dbReference>